<proteinExistence type="inferred from homology"/>
<feature type="non-terminal residue" evidence="4">
    <location>
        <position position="1"/>
    </location>
</feature>
<organism evidence="4 5">
    <name type="scientific">Euroglyphus maynei</name>
    <name type="common">Mayne's house dust mite</name>
    <dbReference type="NCBI Taxonomy" id="6958"/>
    <lineage>
        <taxon>Eukaryota</taxon>
        <taxon>Metazoa</taxon>
        <taxon>Ecdysozoa</taxon>
        <taxon>Arthropoda</taxon>
        <taxon>Chelicerata</taxon>
        <taxon>Arachnida</taxon>
        <taxon>Acari</taxon>
        <taxon>Acariformes</taxon>
        <taxon>Sarcoptiformes</taxon>
        <taxon>Astigmata</taxon>
        <taxon>Psoroptidia</taxon>
        <taxon>Analgoidea</taxon>
        <taxon>Pyroglyphidae</taxon>
        <taxon>Pyroglyphinae</taxon>
        <taxon>Euroglyphus</taxon>
    </lineage>
</organism>
<comment type="caution">
    <text evidence="4">The sequence shown here is derived from an EMBL/GenBank/DDBJ whole genome shotgun (WGS) entry which is preliminary data.</text>
</comment>
<accession>A0A1Y3BFI0</accession>
<gene>
    <name evidence="4" type="ORF">BLA29_013717</name>
</gene>
<keyword evidence="3" id="KW-0143">Chaperone</keyword>
<evidence type="ECO:0000256" key="3">
    <source>
        <dbReference type="ARBA" id="ARBA00023186"/>
    </source>
</evidence>
<dbReference type="EMBL" id="MUJZ01021929">
    <property type="protein sequence ID" value="OTF79670.1"/>
    <property type="molecule type" value="Genomic_DNA"/>
</dbReference>
<dbReference type="PANTHER" id="PTHR12425">
    <property type="entry name" value="SYNEMBRYN"/>
    <property type="match status" value="1"/>
</dbReference>
<evidence type="ECO:0000256" key="2">
    <source>
        <dbReference type="ARBA" id="ARBA00022658"/>
    </source>
</evidence>
<dbReference type="InterPro" id="IPR019318">
    <property type="entry name" value="Gua_nucleotide_exch_fac_Ric8"/>
</dbReference>
<dbReference type="GO" id="GO:0001965">
    <property type="term" value="F:G-protein alpha-subunit binding"/>
    <property type="evidence" value="ECO:0007669"/>
    <property type="project" value="TreeGrafter"/>
</dbReference>
<dbReference type="OrthoDB" id="5585685at2759"/>
<dbReference type="AlphaFoldDB" id="A0A1Y3BFI0"/>
<protein>
    <submittedName>
        <fullName evidence="4">Synembryn-A-like protein</fullName>
    </submittedName>
</protein>
<feature type="non-terminal residue" evidence="4">
    <location>
        <position position="126"/>
    </location>
</feature>
<dbReference type="Pfam" id="PF10165">
    <property type="entry name" value="Ric8"/>
    <property type="match status" value="1"/>
</dbReference>
<evidence type="ECO:0000256" key="1">
    <source>
        <dbReference type="ARBA" id="ARBA00009049"/>
    </source>
</evidence>
<reference evidence="4 5" key="1">
    <citation type="submission" date="2017-03" db="EMBL/GenBank/DDBJ databases">
        <title>Genome Survey of Euroglyphus maynei.</title>
        <authorList>
            <person name="Arlian L.G."/>
            <person name="Morgan M.S."/>
            <person name="Rider S.D."/>
        </authorList>
    </citation>
    <scope>NUCLEOTIDE SEQUENCE [LARGE SCALE GENOMIC DNA]</scope>
    <source>
        <strain evidence="4">Arlian Lab</strain>
        <tissue evidence="4">Whole body</tissue>
    </source>
</reference>
<dbReference type="GO" id="GO:0007186">
    <property type="term" value="P:G protein-coupled receptor signaling pathway"/>
    <property type="evidence" value="ECO:0007669"/>
    <property type="project" value="TreeGrafter"/>
</dbReference>
<evidence type="ECO:0000313" key="5">
    <source>
        <dbReference type="Proteomes" id="UP000194236"/>
    </source>
</evidence>
<keyword evidence="2" id="KW-0344">Guanine-nucleotide releasing factor</keyword>
<dbReference type="GO" id="GO:0005737">
    <property type="term" value="C:cytoplasm"/>
    <property type="evidence" value="ECO:0007669"/>
    <property type="project" value="TreeGrafter"/>
</dbReference>
<comment type="similarity">
    <text evidence="1">Belongs to the synembryn family.</text>
</comment>
<keyword evidence="5" id="KW-1185">Reference proteome</keyword>
<dbReference type="PANTHER" id="PTHR12425:SF5">
    <property type="entry name" value="SYNEMBRYN"/>
    <property type="match status" value="1"/>
</dbReference>
<name>A0A1Y3BFI0_EURMA</name>
<dbReference type="GO" id="GO:0005085">
    <property type="term" value="F:guanyl-nucleotide exchange factor activity"/>
    <property type="evidence" value="ECO:0007669"/>
    <property type="project" value="UniProtKB-KW"/>
</dbReference>
<dbReference type="Proteomes" id="UP000194236">
    <property type="component" value="Unassembled WGS sequence"/>
</dbReference>
<sequence length="126" mass="14301">IIQYGNATILQDSLPLKQKLVDNLFRVLRDPQKVQLYATTLQVLRILTRDNQTVDILFSNDRIETILHLAMLVGEDEAFMTENSQSFDAKIVVESQKCLSNLIALSSTIRRTCSNNCCIDGIMLRL</sequence>
<evidence type="ECO:0000313" key="4">
    <source>
        <dbReference type="EMBL" id="OTF79670.1"/>
    </source>
</evidence>